<dbReference type="SUPFAM" id="SSF57756">
    <property type="entry name" value="Retrovirus zinc finger-like domains"/>
    <property type="match status" value="1"/>
</dbReference>
<gene>
    <name evidence="9" type="ORF">E6C27_scaffold154G00740</name>
</gene>
<evidence type="ECO:0000256" key="5">
    <source>
        <dbReference type="PROSITE-ProRule" id="PRU00047"/>
    </source>
</evidence>
<evidence type="ECO:0000256" key="4">
    <source>
        <dbReference type="ARBA" id="ARBA00022801"/>
    </source>
</evidence>
<dbReference type="Proteomes" id="UP000321393">
    <property type="component" value="Unassembled WGS sequence"/>
</dbReference>
<dbReference type="InterPro" id="IPR025724">
    <property type="entry name" value="GAG-pre-integrase_dom"/>
</dbReference>
<dbReference type="InterPro" id="IPR001878">
    <property type="entry name" value="Znf_CCHC"/>
</dbReference>
<feature type="region of interest" description="Disordered" evidence="6">
    <location>
        <begin position="224"/>
        <end position="285"/>
    </location>
</feature>
<dbReference type="PROSITE" id="PS50158">
    <property type="entry name" value="ZF_CCHC"/>
    <property type="match status" value="1"/>
</dbReference>
<dbReference type="Pfam" id="PF22936">
    <property type="entry name" value="Pol_BBD"/>
    <property type="match status" value="1"/>
</dbReference>
<dbReference type="Pfam" id="PF13976">
    <property type="entry name" value="gag_pre-integrs"/>
    <property type="match status" value="1"/>
</dbReference>
<keyword evidence="5" id="KW-0863">Zinc-finger</keyword>
<evidence type="ECO:0000256" key="2">
    <source>
        <dbReference type="ARBA" id="ARBA00022723"/>
    </source>
</evidence>
<dbReference type="GO" id="GO:0008270">
    <property type="term" value="F:zinc ion binding"/>
    <property type="evidence" value="ECO:0007669"/>
    <property type="project" value="UniProtKB-KW"/>
</dbReference>
<evidence type="ECO:0000256" key="1">
    <source>
        <dbReference type="ARBA" id="ARBA00022670"/>
    </source>
</evidence>
<dbReference type="InterPro" id="IPR043502">
    <property type="entry name" value="DNA/RNA_pol_sf"/>
</dbReference>
<dbReference type="Pfam" id="PF00665">
    <property type="entry name" value="rve"/>
    <property type="match status" value="1"/>
</dbReference>
<keyword evidence="2" id="KW-0479">Metal-binding</keyword>
<dbReference type="SUPFAM" id="SSF53098">
    <property type="entry name" value="Ribonuclease H-like"/>
    <property type="match status" value="1"/>
</dbReference>
<feature type="region of interest" description="Disordered" evidence="6">
    <location>
        <begin position="788"/>
        <end position="820"/>
    </location>
</feature>
<dbReference type="InterPro" id="IPR036397">
    <property type="entry name" value="RNaseH_sf"/>
</dbReference>
<organism evidence="9 10">
    <name type="scientific">Cucumis melo var. makuwa</name>
    <name type="common">Oriental melon</name>
    <dbReference type="NCBI Taxonomy" id="1194695"/>
    <lineage>
        <taxon>Eukaryota</taxon>
        <taxon>Viridiplantae</taxon>
        <taxon>Streptophyta</taxon>
        <taxon>Embryophyta</taxon>
        <taxon>Tracheophyta</taxon>
        <taxon>Spermatophyta</taxon>
        <taxon>Magnoliopsida</taxon>
        <taxon>eudicotyledons</taxon>
        <taxon>Gunneridae</taxon>
        <taxon>Pentapetalae</taxon>
        <taxon>rosids</taxon>
        <taxon>fabids</taxon>
        <taxon>Cucurbitales</taxon>
        <taxon>Cucurbitaceae</taxon>
        <taxon>Benincaseae</taxon>
        <taxon>Cucumis</taxon>
    </lineage>
</organism>
<dbReference type="PROSITE" id="PS50994">
    <property type="entry name" value="INTEGRASE"/>
    <property type="match status" value="1"/>
</dbReference>
<dbReference type="GO" id="GO:0015074">
    <property type="term" value="P:DNA integration"/>
    <property type="evidence" value="ECO:0007669"/>
    <property type="project" value="InterPro"/>
</dbReference>
<keyword evidence="1" id="KW-0645">Protease</keyword>
<dbReference type="InterPro" id="IPR013103">
    <property type="entry name" value="RVT_2"/>
</dbReference>
<sequence>MANNNLVPFQVPRLTKENYSSWCIRMKALLGSQDVWDIVSNGYEEPESDAALNQAQREALQNTRKKDQKALTIIHQAIDDNNFEKISGATTAYQAWQILENTYKGVDRVKKVRLQKLRGDYESLHMKESESVSDYTSRLLAVVNEMKRFGETISDEQVVEKILRSLDEKFNFIVVAIEESKDLSTMSIDQLMGSLQAHEEKLLKKNKQMTEQLFQSKLKLKDKEGSLEKGNRGRGRGGNRGRGDFKDRGQGSYGQRKFDESNSNSNSSRGRGRQHYSRSSWERSNNDRRYDKRQVECYNCHKFGHYSWECRNRVEENANYAEKDEESGDSSLFLACKGAETCENSAWYLDSGASNHMCGSKSMFIELDESVGGDIVFGDATKIPVKGKGKILINLKNGKHEFISNVYYVPNMKNNILSLGQLLEKGYNILMKDYSLLIRDNHDKIIAKVQMTKNRMFLLNIQTDVAQCLKSCLKDPNWIWHLRFGHLNFDGLRLLARKNMVKGLPYVKLPDQLCEGCLHGKQSRKSFPQESSWRARRPLELVHTDLCGPIKPSSFGKNNYFLLFIDDFSRKTWVYFVKEKSEVFGMFKRFKALVEKESGYYIKALRSDRGGEFTSNEFKTFCVENGIRRTMTVPFTPQLIGVVERKNRTILNMARSMLKCKKMPKEFWAQAVECAVYLSNRSPTRSLWNKTSQQAWTGRKPSIGHLRVFGCMAYAHIPDQKRSKLDDKSEKYVFVGYDASSKGYKLYNPITKKTIISRDVVFDEEASWNWNDESEDYKFLCFPDDRDEPSDIASPPTSPITPQQSTSSSSASSSEGPRDMRSLQDIYDETEELSQNFNNLTLFCLFGDSEPLNFEEASQNDKWKIAMDEEIKAIKKNDTWELSTLPNGKKAVGVKWVFKIKRNEKGEVERYKARLVAKGYSQRKGIDYDEVFAPVARLETIRLLIALAAQNNWKIFQMDVKSAFLNGYLEEEVYLEQPPGYSVKGQEDKVLKLKKALYGLKQAPRMWNSRINKYFLDNGYLRCPYEHSLYIKVNGHGDILVVCLYVDDLIFTGNCVSMFEDLKKAMTQEFEMTDIGLMSYYLGIEVKQSEEGIFISQERYIREVLEKFNMMNSKPIATPIETGTKLSKHEEGDDVDPSYFKSLVGSLRYLTCTRPDILFSVGLVSRFMESPTTTHLKVAKRILRYLRGTLDYGLFYSSSKEFKLEGYCDSDWAGDTNDRKSTSGYVFFIGNTAFTWSSKKQPIVTLSTCEAEYVAAASCVCHAVWLRNLLKTVGILQEDPTVIHVDNKSAIALAKNLVFHDRSKHIDTRFHFIRDCISRKEVQVEYVKTEDQIADIFTKPLKVNVFNNLRTLLGVFQNKKHV</sequence>
<dbReference type="OrthoDB" id="2013098at2759"/>
<evidence type="ECO:0000259" key="8">
    <source>
        <dbReference type="PROSITE" id="PS50994"/>
    </source>
</evidence>
<dbReference type="Pfam" id="PF14223">
    <property type="entry name" value="Retrotran_gag_2"/>
    <property type="match status" value="1"/>
</dbReference>
<protein>
    <submittedName>
        <fullName evidence="9">Retrovirus-related Pol polyprotein from transposon TNT 1-94</fullName>
    </submittedName>
</protein>
<dbReference type="Pfam" id="PF07727">
    <property type="entry name" value="RVT_2"/>
    <property type="match status" value="1"/>
</dbReference>
<keyword evidence="3" id="KW-0064">Aspartyl protease</keyword>
<dbReference type="EMBL" id="SSTE01004583">
    <property type="protein sequence ID" value="KAA0062322.1"/>
    <property type="molecule type" value="Genomic_DNA"/>
</dbReference>
<evidence type="ECO:0000313" key="10">
    <source>
        <dbReference type="Proteomes" id="UP000321393"/>
    </source>
</evidence>
<feature type="compositionally biased region" description="Low complexity" evidence="6">
    <location>
        <begin position="791"/>
        <end position="814"/>
    </location>
</feature>
<accession>A0A5A7V277</accession>
<comment type="caution">
    <text evidence="9">The sequence shown here is derived from an EMBL/GenBank/DDBJ whole genome shotgun (WGS) entry which is preliminary data.</text>
</comment>
<dbReference type="SUPFAM" id="SSF56672">
    <property type="entry name" value="DNA/RNA polymerases"/>
    <property type="match status" value="1"/>
</dbReference>
<dbReference type="PANTHER" id="PTHR42648">
    <property type="entry name" value="TRANSPOSASE, PUTATIVE-RELATED"/>
    <property type="match status" value="1"/>
</dbReference>
<evidence type="ECO:0000259" key="7">
    <source>
        <dbReference type="PROSITE" id="PS50158"/>
    </source>
</evidence>
<evidence type="ECO:0000313" key="9">
    <source>
        <dbReference type="EMBL" id="KAA0062322.1"/>
    </source>
</evidence>
<dbReference type="PANTHER" id="PTHR42648:SF18">
    <property type="entry name" value="RETROTRANSPOSON, UNCLASSIFIED-LIKE PROTEIN"/>
    <property type="match status" value="1"/>
</dbReference>
<dbReference type="Gene3D" id="3.30.420.10">
    <property type="entry name" value="Ribonuclease H-like superfamily/Ribonuclease H"/>
    <property type="match status" value="1"/>
</dbReference>
<dbReference type="GO" id="GO:0006508">
    <property type="term" value="P:proteolysis"/>
    <property type="evidence" value="ECO:0007669"/>
    <property type="project" value="UniProtKB-KW"/>
</dbReference>
<evidence type="ECO:0000256" key="6">
    <source>
        <dbReference type="SAM" id="MobiDB-lite"/>
    </source>
</evidence>
<keyword evidence="4" id="KW-0378">Hydrolase</keyword>
<keyword evidence="5" id="KW-0862">Zinc</keyword>
<reference evidence="9 10" key="1">
    <citation type="submission" date="2019-08" db="EMBL/GenBank/DDBJ databases">
        <title>Draft genome sequences of two oriental melons (Cucumis melo L. var makuwa).</title>
        <authorList>
            <person name="Kwon S.-Y."/>
        </authorList>
    </citation>
    <scope>NUCLEOTIDE SEQUENCE [LARGE SCALE GENOMIC DNA]</scope>
    <source>
        <strain evidence="10">cv. SW 3</strain>
        <tissue evidence="9">Leaf</tissue>
    </source>
</reference>
<dbReference type="Pfam" id="PF25597">
    <property type="entry name" value="SH3_retrovirus"/>
    <property type="match status" value="1"/>
</dbReference>
<evidence type="ECO:0000256" key="3">
    <source>
        <dbReference type="ARBA" id="ARBA00022750"/>
    </source>
</evidence>
<dbReference type="InterPro" id="IPR012337">
    <property type="entry name" value="RNaseH-like_sf"/>
</dbReference>
<dbReference type="SMART" id="SM00343">
    <property type="entry name" value="ZnF_C2HC"/>
    <property type="match status" value="1"/>
</dbReference>
<dbReference type="InterPro" id="IPR001584">
    <property type="entry name" value="Integrase_cat-core"/>
</dbReference>
<feature type="domain" description="Integrase catalytic" evidence="8">
    <location>
        <begin position="534"/>
        <end position="700"/>
    </location>
</feature>
<name>A0A5A7V277_CUCMM</name>
<dbReference type="GO" id="GO:0003676">
    <property type="term" value="F:nucleic acid binding"/>
    <property type="evidence" value="ECO:0007669"/>
    <property type="project" value="InterPro"/>
</dbReference>
<dbReference type="CDD" id="cd09272">
    <property type="entry name" value="RNase_HI_RT_Ty1"/>
    <property type="match status" value="1"/>
</dbReference>
<feature type="domain" description="CCHC-type" evidence="7">
    <location>
        <begin position="297"/>
        <end position="312"/>
    </location>
</feature>
<proteinExistence type="predicted"/>
<dbReference type="InterPro" id="IPR039537">
    <property type="entry name" value="Retrotran_Ty1/copia-like"/>
</dbReference>
<dbReference type="InterPro" id="IPR036875">
    <property type="entry name" value="Znf_CCHC_sf"/>
</dbReference>
<dbReference type="InterPro" id="IPR054722">
    <property type="entry name" value="PolX-like_BBD"/>
</dbReference>
<dbReference type="InterPro" id="IPR057670">
    <property type="entry name" value="SH3_retrovirus"/>
</dbReference>
<dbReference type="GO" id="GO:0004190">
    <property type="term" value="F:aspartic-type endopeptidase activity"/>
    <property type="evidence" value="ECO:0007669"/>
    <property type="project" value="UniProtKB-KW"/>
</dbReference>